<evidence type="ECO:0000313" key="4">
    <source>
        <dbReference type="EMBL" id="EXB68029.1"/>
    </source>
</evidence>
<protein>
    <submittedName>
        <fullName evidence="4">Gem-associated protein 2</fullName>
    </submittedName>
</protein>
<evidence type="ECO:0000256" key="3">
    <source>
        <dbReference type="SAM" id="MobiDB-lite"/>
    </source>
</evidence>
<name>W9RT15_9ROSA</name>
<organism evidence="4 5">
    <name type="scientific">Morus notabilis</name>
    <dbReference type="NCBI Taxonomy" id="981085"/>
    <lineage>
        <taxon>Eukaryota</taxon>
        <taxon>Viridiplantae</taxon>
        <taxon>Streptophyta</taxon>
        <taxon>Embryophyta</taxon>
        <taxon>Tracheophyta</taxon>
        <taxon>Spermatophyta</taxon>
        <taxon>Magnoliopsida</taxon>
        <taxon>eudicotyledons</taxon>
        <taxon>Gunneridae</taxon>
        <taxon>Pentapetalae</taxon>
        <taxon>rosids</taxon>
        <taxon>fabids</taxon>
        <taxon>Rosales</taxon>
        <taxon>Moraceae</taxon>
        <taxon>Moreae</taxon>
        <taxon>Morus</taxon>
    </lineage>
</organism>
<dbReference type="InterPro" id="IPR035426">
    <property type="entry name" value="Gemin2/Brr1"/>
</dbReference>
<reference evidence="5" key="1">
    <citation type="submission" date="2013-01" db="EMBL/GenBank/DDBJ databases">
        <title>Draft Genome Sequence of a Mulberry Tree, Morus notabilis C.K. Schneid.</title>
        <authorList>
            <person name="He N."/>
            <person name="Zhao S."/>
        </authorList>
    </citation>
    <scope>NUCLEOTIDE SEQUENCE</scope>
</reference>
<feature type="coiled-coil region" evidence="2">
    <location>
        <begin position="174"/>
        <end position="201"/>
    </location>
</feature>
<accession>W9RT15</accession>
<dbReference type="GO" id="GO:0005634">
    <property type="term" value="C:nucleus"/>
    <property type="evidence" value="ECO:0007669"/>
    <property type="project" value="TreeGrafter"/>
</dbReference>
<evidence type="ECO:0000256" key="1">
    <source>
        <dbReference type="ARBA" id="ARBA00025758"/>
    </source>
</evidence>
<dbReference type="GO" id="GO:0000387">
    <property type="term" value="P:spliceosomal snRNP assembly"/>
    <property type="evidence" value="ECO:0007669"/>
    <property type="project" value="InterPro"/>
</dbReference>
<feature type="region of interest" description="Disordered" evidence="3">
    <location>
        <begin position="328"/>
        <end position="355"/>
    </location>
</feature>
<dbReference type="eggNOG" id="ENOG502QPK4">
    <property type="taxonomic scope" value="Eukaryota"/>
</dbReference>
<comment type="similarity">
    <text evidence="1">Belongs to the gemin-2 family.</text>
</comment>
<dbReference type="GO" id="GO:0032797">
    <property type="term" value="C:SMN complex"/>
    <property type="evidence" value="ECO:0007669"/>
    <property type="project" value="TreeGrafter"/>
</dbReference>
<keyword evidence="2" id="KW-0175">Coiled coil</keyword>
<dbReference type="Gene3D" id="1.20.58.1070">
    <property type="match status" value="1"/>
</dbReference>
<feature type="region of interest" description="Disordered" evidence="3">
    <location>
        <begin position="110"/>
        <end position="138"/>
    </location>
</feature>
<dbReference type="Proteomes" id="UP000030645">
    <property type="component" value="Unassembled WGS sequence"/>
</dbReference>
<dbReference type="AlphaFoldDB" id="W9RT15"/>
<feature type="compositionally biased region" description="Basic and acidic residues" evidence="3">
    <location>
        <begin position="332"/>
        <end position="342"/>
    </location>
</feature>
<dbReference type="PANTHER" id="PTHR12794:SF0">
    <property type="entry name" value="GEM-ASSOCIATED PROTEIN 2"/>
    <property type="match status" value="1"/>
</dbReference>
<dbReference type="STRING" id="981085.W9RT15"/>
<sequence>MADESSFDDVKEESSGKSESCLVEKKKKQLLEELEAMISTPITPGNEPRRTDCEEVNETLQKKVKVEYSREEMEALRFANMAEQRRIWKNVCNGLAPLAKKEYDGLAAAAAAGGSKRNKKDGNKQRSGNGGKKQVSTPLLGEACSELIDNGLSDRVKSGADDAGPFDAACRGYNIGDEDKYEALEEEYSEEEDDSDEEYASIQRPAFVVEGEPNFESGPPEDGLEYLRRVRWEAAQIPKIRVAKLHRSKLKKEQSEYMPKIPEIAKCPEHLLPAKQWEDAFLAEFSQLRLALSCLEISSIKNSGDPLSEVVLPEKSYSHQSSWSINVESSPEEIKTKVHPDQSYDCSGSENENDQLSCLSTDEDSGILPSPDKLLPKSSVTEDYTNYPLLSAILKMDSVSRVSMLKKRISSFVGTNTLSRNDCLWLFALCAVVDTPLDADTCASLRSLLRKSASFLAGKSELDDEVVMLNILATISGRYFGQLES</sequence>
<keyword evidence="5" id="KW-1185">Reference proteome</keyword>
<feature type="compositionally biased region" description="Polar residues" evidence="3">
    <location>
        <begin position="344"/>
        <end position="355"/>
    </location>
</feature>
<dbReference type="OrthoDB" id="428895at2759"/>
<gene>
    <name evidence="4" type="ORF">L484_009636</name>
</gene>
<dbReference type="KEGG" id="mnt:21392959"/>
<evidence type="ECO:0000313" key="5">
    <source>
        <dbReference type="Proteomes" id="UP000030645"/>
    </source>
</evidence>
<dbReference type="EMBL" id="KE344571">
    <property type="protein sequence ID" value="EXB68029.1"/>
    <property type="molecule type" value="Genomic_DNA"/>
</dbReference>
<dbReference type="Pfam" id="PF04938">
    <property type="entry name" value="SIP1"/>
    <property type="match status" value="1"/>
</dbReference>
<feature type="region of interest" description="Disordered" evidence="3">
    <location>
        <begin position="1"/>
        <end position="21"/>
    </location>
</feature>
<evidence type="ECO:0000256" key="2">
    <source>
        <dbReference type="SAM" id="Coils"/>
    </source>
</evidence>
<dbReference type="PANTHER" id="PTHR12794">
    <property type="entry name" value="GEMIN2"/>
    <property type="match status" value="1"/>
</dbReference>
<proteinExistence type="inferred from homology"/>